<dbReference type="PANTHER" id="PTHR23317:SF26">
    <property type="entry name" value="ZIZIMIN, ISOFORM K"/>
    <property type="match status" value="1"/>
</dbReference>
<feature type="compositionally biased region" description="Low complexity" evidence="3">
    <location>
        <begin position="624"/>
        <end position="658"/>
    </location>
</feature>
<dbReference type="Gene3D" id="2.30.29.30">
    <property type="entry name" value="Pleckstrin-homology domain (PH domain)/Phosphotyrosine-binding domain (PTB)"/>
    <property type="match status" value="1"/>
</dbReference>
<protein>
    <submittedName>
        <fullName evidence="7">Uncharacterized protein</fullName>
    </submittedName>
</protein>
<dbReference type="Pfam" id="PF11878">
    <property type="entry name" value="DOCK_C-D_N"/>
    <property type="match status" value="1"/>
</dbReference>
<feature type="region of interest" description="Disordered" evidence="3">
    <location>
        <begin position="330"/>
        <end position="386"/>
    </location>
</feature>
<feature type="region of interest" description="Disordered" evidence="3">
    <location>
        <begin position="1761"/>
        <end position="1785"/>
    </location>
</feature>
<dbReference type="InterPro" id="IPR046773">
    <property type="entry name" value="DOCKER_Lobe_C"/>
</dbReference>
<organism evidence="7 8">
    <name type="scientific">Caenorhabditis remanei</name>
    <name type="common">Caenorhabditis vulgaris</name>
    <dbReference type="NCBI Taxonomy" id="31234"/>
    <lineage>
        <taxon>Eukaryota</taxon>
        <taxon>Metazoa</taxon>
        <taxon>Ecdysozoa</taxon>
        <taxon>Nematoda</taxon>
        <taxon>Chromadorea</taxon>
        <taxon>Rhabditida</taxon>
        <taxon>Rhabditina</taxon>
        <taxon>Rhabditomorpha</taxon>
        <taxon>Rhabditoidea</taxon>
        <taxon>Rhabditidae</taxon>
        <taxon>Peloderinae</taxon>
        <taxon>Caenorhabditis</taxon>
    </lineage>
</organism>
<dbReference type="PANTHER" id="PTHR23317">
    <property type="entry name" value="DEDICATOR OF CYTOKINESIS DOCK"/>
    <property type="match status" value="1"/>
</dbReference>
<feature type="compositionally biased region" description="Polar residues" evidence="3">
    <location>
        <begin position="20"/>
        <end position="41"/>
    </location>
</feature>
<gene>
    <name evidence="7" type="ORF">GCK72_003401</name>
</gene>
<evidence type="ECO:0000313" key="7">
    <source>
        <dbReference type="EMBL" id="KAF1771574.1"/>
    </source>
</evidence>
<comment type="similarity">
    <text evidence="2">Belongs to the DOCK family.</text>
</comment>
<evidence type="ECO:0000256" key="3">
    <source>
        <dbReference type="SAM" id="MobiDB-lite"/>
    </source>
</evidence>
<dbReference type="PROSITE" id="PS51651">
    <property type="entry name" value="DOCKER"/>
    <property type="match status" value="1"/>
</dbReference>
<accession>A0A6A5HXA2</accession>
<dbReference type="InterPro" id="IPR027357">
    <property type="entry name" value="DOCKER_dom"/>
</dbReference>
<evidence type="ECO:0000259" key="5">
    <source>
        <dbReference type="PROSITE" id="PS51650"/>
    </source>
</evidence>
<dbReference type="GeneID" id="9806951"/>
<evidence type="ECO:0000259" key="4">
    <source>
        <dbReference type="PROSITE" id="PS50003"/>
    </source>
</evidence>
<evidence type="ECO:0000259" key="6">
    <source>
        <dbReference type="PROSITE" id="PS51651"/>
    </source>
</evidence>
<dbReference type="SMART" id="SM00233">
    <property type="entry name" value="PH"/>
    <property type="match status" value="1"/>
</dbReference>
<feature type="domain" description="DOCKER" evidence="6">
    <location>
        <begin position="1867"/>
        <end position="2310"/>
    </location>
</feature>
<dbReference type="InterPro" id="IPR027007">
    <property type="entry name" value="C2_DOCK-type_domain"/>
</dbReference>
<dbReference type="InterPro" id="IPR021816">
    <property type="entry name" value="DOCK_C/D_N"/>
</dbReference>
<comment type="caution">
    <text evidence="7">The sequence shown here is derived from an EMBL/GenBank/DDBJ whole genome shotgun (WGS) entry which is preliminary data.</text>
</comment>
<dbReference type="Pfam" id="PF14429">
    <property type="entry name" value="DOCK-C2"/>
    <property type="match status" value="1"/>
</dbReference>
<dbReference type="Gene3D" id="1.20.58.740">
    <property type="match status" value="1"/>
</dbReference>
<dbReference type="Pfam" id="PF20421">
    <property type="entry name" value="DHR-2_Lobe_C"/>
    <property type="match status" value="1"/>
</dbReference>
<dbReference type="InterPro" id="IPR043161">
    <property type="entry name" value="DOCK_C_lobe_A"/>
</dbReference>
<dbReference type="RefSeq" id="XP_053592680.1">
    <property type="nucleotide sequence ID" value="XM_053724035.1"/>
</dbReference>
<dbReference type="InterPro" id="IPR046770">
    <property type="entry name" value="DOCKER_Lobe_B"/>
</dbReference>
<feature type="domain" description="PH" evidence="4">
    <location>
        <begin position="208"/>
        <end position="315"/>
    </location>
</feature>
<dbReference type="InterPro" id="IPR046769">
    <property type="entry name" value="DOCKER_Lobe_A"/>
</dbReference>
<feature type="compositionally biased region" description="Polar residues" evidence="3">
    <location>
        <begin position="1761"/>
        <end position="1772"/>
    </location>
</feature>
<feature type="region of interest" description="Disordered" evidence="3">
    <location>
        <begin position="1452"/>
        <end position="1501"/>
    </location>
</feature>
<feature type="compositionally biased region" description="Low complexity" evidence="3">
    <location>
        <begin position="1455"/>
        <end position="1478"/>
    </location>
</feature>
<dbReference type="PROSITE" id="PS51650">
    <property type="entry name" value="C2_DOCK"/>
    <property type="match status" value="1"/>
</dbReference>
<dbReference type="GO" id="GO:0007264">
    <property type="term" value="P:small GTPase-mediated signal transduction"/>
    <property type="evidence" value="ECO:0007669"/>
    <property type="project" value="InterPro"/>
</dbReference>
<dbReference type="CDD" id="cd11684">
    <property type="entry name" value="DHR2_DOCK"/>
    <property type="match status" value="1"/>
</dbReference>
<evidence type="ECO:0000256" key="2">
    <source>
        <dbReference type="PROSITE-ProRule" id="PRU00983"/>
    </source>
</evidence>
<dbReference type="InterPro" id="IPR011993">
    <property type="entry name" value="PH-like_dom_sf"/>
</dbReference>
<dbReference type="KEGG" id="crq:GCK72_003401"/>
<keyword evidence="1" id="KW-0344">Guanine-nucleotide releasing factor</keyword>
<evidence type="ECO:0000256" key="1">
    <source>
        <dbReference type="ARBA" id="ARBA00022658"/>
    </source>
</evidence>
<dbReference type="SUPFAM" id="SSF50729">
    <property type="entry name" value="PH domain-like"/>
    <property type="match status" value="1"/>
</dbReference>
<dbReference type="InterPro" id="IPR026791">
    <property type="entry name" value="DOCK"/>
</dbReference>
<dbReference type="InterPro" id="IPR035892">
    <property type="entry name" value="C2_domain_sf"/>
</dbReference>
<feature type="region of interest" description="Disordered" evidence="3">
    <location>
        <begin position="1"/>
        <end position="41"/>
    </location>
</feature>
<feature type="region of interest" description="Disordered" evidence="3">
    <location>
        <begin position="978"/>
        <end position="1000"/>
    </location>
</feature>
<name>A0A6A5HXA2_CAERE</name>
<feature type="compositionally biased region" description="Polar residues" evidence="3">
    <location>
        <begin position="360"/>
        <end position="374"/>
    </location>
</feature>
<feature type="compositionally biased region" description="Low complexity" evidence="3">
    <location>
        <begin position="981"/>
        <end position="995"/>
    </location>
</feature>
<dbReference type="Pfam" id="PF06920">
    <property type="entry name" value="DHR-2_Lobe_A"/>
    <property type="match status" value="1"/>
</dbReference>
<dbReference type="InterPro" id="IPR001849">
    <property type="entry name" value="PH_domain"/>
</dbReference>
<dbReference type="CTD" id="9806951"/>
<feature type="region of interest" description="Disordered" evidence="3">
    <location>
        <begin position="620"/>
        <end position="658"/>
    </location>
</feature>
<sequence length="2339" mass="261370">MRSSTARSGSQSTDDRRSVVSGNSSTASTLVPDSLASGKTATSQLRKFTAGVGRPGLAREARDAVRAALVAQNPLRKAPISEPVDYEKFINERSIQLENDAQREIVLFPRDDIEESSSVQECETAIPMVKPSDIKQAKWLLTREALRFYTTSQRSIVFNYSKFSGDYSADNTSSAIENETLSSLVFESDMALEDERAAYGVTTNGWIGVVKEGNLNVVKSDAPTLFDNLKSSSSKRRYCILRRLEGGECTFEIRKLPQEAPKIAPLKVTTAQIKSTKKGKTVLEIRGGDEKCVLLESEETQMLEEWLVALQTAIAFANKEDALSICSELDTKGSKSGDTNTVATSSSSSAIKSKGADTESIGSEDSSNSRTSEMQPWRGRNSAARALQPPIVDRRNMFSLYYRLQPLPHSNFETSTILPRSQKRPSDSEGVVSFSPVKMRKTSSLKREIRPQQLNTSIPLFISIDFHSLHLRLPNSSGVLQQIEPFFVRFFVFDALEARRICEEYQILVNGDDLHVSEPVFDASCRINGIRRSLLVERTASRALLQLPPSTQNHRDLWLVCRVDRVLSSDTQAELYMKSSADPKTVAKLQKTISSSMTRLEGHRQRFAWTAKPLFPELRQNNESSAPSFNTSASSMMTSPSTVLPATSSTTTTPTSTVWSKTGADALQLFKCDPNRYSDVDLQKNLMEFNKLEKQSKLIVPNASISVALNTRANVLDYLNRVNPSLYPLNPWKPEESKGPPVFQLQSFGDQPTQPYTTLTNLLYVYPMSLKYDSQKAFSKARNISCTVRFVRGEEAIPEKAMVDRMSPAGPYCISSTCSIQHHQQNPVFGEEMKTQLPLNLTTSDHLLFSFSHISVAGNSSVKSSESTETPIGYSWLPLVWKKDRLIMESDEQEFALPVAIDLPQNYYRLKPTGMAGKGEDAQSEVRWVDQKPLFRVRLRLVSSVFTTDPKLQTFFQACDRLSAKGIIGDAADSLKRMVKSKSSSPPSGDILSSSHPRSCSPIADSMQRSMSLEDEHPHMKHLLHSIRLLSDVPFDRLLVFLPIVLGRLFAILPQASTEQLAIATLRSIISICDMCHQNGRARVVRRFVKSNFADAAAREQFVSHEATIYSVICRHLPTLMREMQSESPDELGQLYRQLWVLTDAIIKSMAQTMCSEQLNKISQRDRFPTEILEQMGLILDVGVQQIVTKHKEMKDESRCANLAFAYLARFALNFVDRGVVFRWIHNYISRLDDTDFRALRDYKTDFLEILCLHEHHVPLNLPVLINGASQIQRLNYSGGVVDTQLQTTNASGSGFLSRFFNQIFNTPTLETNETDRYASCSGEWHLSPSFAQNHFIVGLLMQELVACIRETKDYRKRPILLLRNLLAKHSFDRRYGDMTIQRRIAMLYAPVLTFALDHLHEFVSEEFEDVDATPTGYRSFPTAHTQTIASSVSAKSMSKFRSVTNRYTEVNQFSRGSPVRTSSPVPSTHSTMTTSRPPQMPPPPPLGASNGAGGQKTSSTPLVEKLTEDEIQDILICCVFILQRMPKRILAALWTENDGANAEKMIRLLELIVDVFRYRGKEHALRRTAANSKTRSLFTLNLPSARVSSTTPNRQSAEMMMGDDDPNASGSTNSIPFRVLQLVNLSQEVALIVLDVAQTFAHQLAASQRHHRHWPHSETLFHSLLSLHLHLCDDHWSECVRLHVIAGLALFVNLFRTRLFEGGPLEPLYMLIEKVLIQMASRLPAVQAAAAALLQLILRNGYEVAQGYFASQVLAQSVSPSSSKINNQSGSRKGVSSERLGRPGSQTGVALARLLGFQSVLSNSAAFERGLSAVESLVDTRKATSFDLAVLDLLRQLRGVMTATVALKDAANDPIRLADLHLQLADSYRGSAALRSAWFDTLAELYEQDRWFAEASVCHAHSVAIIARELEERKELEVDWNAFHWINQQISETEQIKGGDAGNVQPAGFTTENLGAKIDKTAAALMLAERFEAVGPLYRLIIPVLERNMNFTSLVSVYAELQQTYSRAAEVRSSGKRHLGAYFRVRFYGETHFKQEHNTDWIYREVGLTSLAAFALEIKEKCQRQVGHDRVQIEANEQLDMGRIDPTVAYVQITHVEPSPISIDSTPSQPTTPIISNDFLMHTNLCEFSYECAMIENERKLSREPAIHEQILKRTVLRVAPSGFPSTRRRLPVVSVHYEQFSPLEFACQKLNTKAEQIKKTLSAAANGRRLDVKGLQLLLQGAVLPTVNAGPLAYAEVFTKDEQREKYGEEAIVKLRESFRNLMSACQLAIEANASAIGSDQQTYHEVLVSSFDAMHERLQTFFGASLRGSLEPDGTSSSHPPRSAMHILDMMGGVRN</sequence>
<evidence type="ECO:0000313" key="8">
    <source>
        <dbReference type="Proteomes" id="UP000483820"/>
    </source>
</evidence>
<dbReference type="PROSITE" id="PS50003">
    <property type="entry name" value="PH_DOMAIN"/>
    <property type="match status" value="1"/>
</dbReference>
<feature type="domain" description="C2 DOCK-type" evidence="5">
    <location>
        <begin position="760"/>
        <end position="942"/>
    </location>
</feature>
<dbReference type="Pfam" id="PF20422">
    <property type="entry name" value="DHR-2_Lobe_B"/>
    <property type="match status" value="1"/>
</dbReference>
<dbReference type="Proteomes" id="UP000483820">
    <property type="component" value="Chromosome I"/>
</dbReference>
<dbReference type="InterPro" id="IPR043162">
    <property type="entry name" value="DOCK_C_lobe_C"/>
</dbReference>
<proteinExistence type="inferred from homology"/>
<dbReference type="GO" id="GO:0005085">
    <property type="term" value="F:guanyl-nucleotide exchange factor activity"/>
    <property type="evidence" value="ECO:0007669"/>
    <property type="project" value="UniProtKB-KW"/>
</dbReference>
<dbReference type="EMBL" id="WUAV01000001">
    <property type="protein sequence ID" value="KAF1771574.1"/>
    <property type="molecule type" value="Genomic_DNA"/>
</dbReference>
<dbReference type="Gene3D" id="1.25.40.410">
    <property type="match status" value="1"/>
</dbReference>
<dbReference type="Gene3D" id="2.60.40.150">
    <property type="entry name" value="C2 domain"/>
    <property type="match status" value="1"/>
</dbReference>
<feature type="compositionally biased region" description="Polar residues" evidence="3">
    <location>
        <begin position="1"/>
        <end position="12"/>
    </location>
</feature>
<reference evidence="7 8" key="1">
    <citation type="submission" date="2019-12" db="EMBL/GenBank/DDBJ databases">
        <title>Chromosome-level assembly of the Caenorhabditis remanei genome.</title>
        <authorList>
            <person name="Teterina A.A."/>
            <person name="Willis J.H."/>
            <person name="Phillips P.C."/>
        </authorList>
    </citation>
    <scope>NUCLEOTIDE SEQUENCE [LARGE SCALE GENOMIC DNA]</scope>
    <source>
        <strain evidence="7 8">PX506</strain>
        <tissue evidence="7">Whole organism</tissue>
    </source>
</reference>